<accession>A0A167QB43</accession>
<proteinExistence type="predicted"/>
<gene>
    <name evidence="1" type="ORF">CALVIDRAFT_350107</name>
</gene>
<organism evidence="1 2">
    <name type="scientific">Calocera viscosa (strain TUFC12733)</name>
    <dbReference type="NCBI Taxonomy" id="1330018"/>
    <lineage>
        <taxon>Eukaryota</taxon>
        <taxon>Fungi</taxon>
        <taxon>Dikarya</taxon>
        <taxon>Basidiomycota</taxon>
        <taxon>Agaricomycotina</taxon>
        <taxon>Dacrymycetes</taxon>
        <taxon>Dacrymycetales</taxon>
        <taxon>Dacrymycetaceae</taxon>
        <taxon>Calocera</taxon>
    </lineage>
</organism>
<evidence type="ECO:0000313" key="2">
    <source>
        <dbReference type="Proteomes" id="UP000076738"/>
    </source>
</evidence>
<evidence type="ECO:0000313" key="1">
    <source>
        <dbReference type="EMBL" id="KZO99596.1"/>
    </source>
</evidence>
<protein>
    <submittedName>
        <fullName evidence="1">Uncharacterized protein</fullName>
    </submittedName>
</protein>
<dbReference type="OrthoDB" id="10353375at2759"/>
<dbReference type="AlphaFoldDB" id="A0A167QB43"/>
<reference evidence="1 2" key="1">
    <citation type="journal article" date="2016" name="Mol. Biol. Evol.">
        <title>Comparative Genomics of Early-Diverging Mushroom-Forming Fungi Provides Insights into the Origins of Lignocellulose Decay Capabilities.</title>
        <authorList>
            <person name="Nagy L.G."/>
            <person name="Riley R."/>
            <person name="Tritt A."/>
            <person name="Adam C."/>
            <person name="Daum C."/>
            <person name="Floudas D."/>
            <person name="Sun H."/>
            <person name="Yadav J.S."/>
            <person name="Pangilinan J."/>
            <person name="Larsson K.H."/>
            <person name="Matsuura K."/>
            <person name="Barry K."/>
            <person name="Labutti K."/>
            <person name="Kuo R."/>
            <person name="Ohm R.A."/>
            <person name="Bhattacharya S.S."/>
            <person name="Shirouzu T."/>
            <person name="Yoshinaga Y."/>
            <person name="Martin F.M."/>
            <person name="Grigoriev I.V."/>
            <person name="Hibbett D.S."/>
        </authorList>
    </citation>
    <scope>NUCLEOTIDE SEQUENCE [LARGE SCALE GENOMIC DNA]</scope>
    <source>
        <strain evidence="1 2">TUFC12733</strain>
    </source>
</reference>
<name>A0A167QB43_CALVF</name>
<dbReference type="Proteomes" id="UP000076738">
    <property type="component" value="Unassembled WGS sequence"/>
</dbReference>
<dbReference type="EMBL" id="KV417271">
    <property type="protein sequence ID" value="KZO99596.1"/>
    <property type="molecule type" value="Genomic_DNA"/>
</dbReference>
<keyword evidence="2" id="KW-1185">Reference proteome</keyword>
<sequence length="175" mass="21233">MRKTQRDGELQKLRAARAKATLELEKRIFLAAPSQHTNDPEMKALVEEQERKELEILDRRWKRMEQIVHETYLRDMLDKQKIKKQIIADPQPKNYPPVMPPKSYEEFRAYPEYMRLDFARLLYRHVDNNLFKAQLRDSKWHKDKEVADFNAARDEYRKDVSAKSHCMLWFWLTEP</sequence>